<evidence type="ECO:0000256" key="6">
    <source>
        <dbReference type="PIRSR" id="PIRSR600888-3"/>
    </source>
</evidence>
<dbReference type="AlphaFoldDB" id="A0A9X1MUJ8"/>
<protein>
    <recommendedName>
        <fullName evidence="4 7">dTDP-4-dehydrorhamnose 3,5-epimerase</fullName>
        <ecNumber evidence="3 7">5.1.3.13</ecNumber>
    </recommendedName>
    <alternativeName>
        <fullName evidence="7">Thymidine diphospho-4-keto-rhamnose 3,5-epimerase</fullName>
    </alternativeName>
</protein>
<sequence>MNVIETGIDGLLIIIPKVFEDSRGFFYEKYQLERYKDIGIESEFVQDNRSRSSCNVLRGLHFQKTKPQGKLITVTQGVVFDVAVDLRVESDTFGKHKSVILSESNHIQFYIPPGFAHGFCVLSELADFEYKCTDYYDPLDEGGIYWSDPTLNIDWPLLKPIISDKDSILPMFRDIFS</sequence>
<dbReference type="PANTHER" id="PTHR21047:SF2">
    <property type="entry name" value="THYMIDINE DIPHOSPHO-4-KETO-RHAMNOSE 3,5-EPIMERASE"/>
    <property type="match status" value="1"/>
</dbReference>
<dbReference type="Proteomes" id="UP001139171">
    <property type="component" value="Unassembled WGS sequence"/>
</dbReference>
<reference evidence="8" key="1">
    <citation type="submission" date="2021-11" db="EMBL/GenBank/DDBJ databases">
        <title>Jinshanibacter sp. isolated from one year old Eriocheir sinensis.</title>
        <authorList>
            <person name="Li J.-Y."/>
            <person name="He W."/>
            <person name="Gao T.-H."/>
        </authorList>
    </citation>
    <scope>NUCLEOTIDE SEQUENCE</scope>
    <source>
        <strain evidence="8">LJY008</strain>
    </source>
</reference>
<comment type="similarity">
    <text evidence="7">Belongs to the dTDP-4-dehydrorhamnose 3,5-epimerase family.</text>
</comment>
<evidence type="ECO:0000313" key="9">
    <source>
        <dbReference type="Proteomes" id="UP001139171"/>
    </source>
</evidence>
<dbReference type="CDD" id="cd00438">
    <property type="entry name" value="cupin_RmlC"/>
    <property type="match status" value="1"/>
</dbReference>
<feature type="active site" description="Proton acceptor" evidence="5">
    <location>
        <position position="61"/>
    </location>
</feature>
<dbReference type="GO" id="GO:0008830">
    <property type="term" value="F:dTDP-4-dehydrorhamnose 3,5-epimerase activity"/>
    <property type="evidence" value="ECO:0007669"/>
    <property type="project" value="UniProtKB-UniRule"/>
</dbReference>
<dbReference type="GO" id="GO:0000271">
    <property type="term" value="P:polysaccharide biosynthetic process"/>
    <property type="evidence" value="ECO:0007669"/>
    <property type="project" value="TreeGrafter"/>
</dbReference>
<dbReference type="EC" id="5.1.3.13" evidence="3 7"/>
<comment type="catalytic activity">
    <reaction evidence="1 7">
        <text>dTDP-4-dehydro-6-deoxy-alpha-D-glucose = dTDP-4-dehydro-beta-L-rhamnose</text>
        <dbReference type="Rhea" id="RHEA:16969"/>
        <dbReference type="ChEBI" id="CHEBI:57649"/>
        <dbReference type="ChEBI" id="CHEBI:62830"/>
        <dbReference type="EC" id="5.1.3.13"/>
    </reaction>
</comment>
<dbReference type="GO" id="GO:0005829">
    <property type="term" value="C:cytosol"/>
    <property type="evidence" value="ECO:0007669"/>
    <property type="project" value="TreeGrafter"/>
</dbReference>
<feature type="site" description="Participates in a stacking interaction with the thymidine ring of dTDP-4-oxo-6-deoxyglucose" evidence="6">
    <location>
        <position position="136"/>
    </location>
</feature>
<comment type="caution">
    <text evidence="8">The sequence shown here is derived from an EMBL/GenBank/DDBJ whole genome shotgun (WGS) entry which is preliminary data.</text>
</comment>
<organism evidence="8 9">
    <name type="scientific">Limnobaculum eriocheiris</name>
    <dbReference type="NCBI Taxonomy" id="2897391"/>
    <lineage>
        <taxon>Bacteria</taxon>
        <taxon>Pseudomonadati</taxon>
        <taxon>Pseudomonadota</taxon>
        <taxon>Gammaproteobacteria</taxon>
        <taxon>Enterobacterales</taxon>
        <taxon>Budviciaceae</taxon>
        <taxon>Limnobaculum</taxon>
    </lineage>
</organism>
<comment type="function">
    <text evidence="2 7">Catalyzes the epimerization of the C3' and C5'positions of dTDP-6-deoxy-D-xylo-4-hexulose, forming dTDP-6-deoxy-L-lyxo-4-hexulose.</text>
</comment>
<evidence type="ECO:0000313" key="8">
    <source>
        <dbReference type="EMBL" id="MCD1124783.1"/>
    </source>
</evidence>
<dbReference type="NCBIfam" id="TIGR01221">
    <property type="entry name" value="rmlC"/>
    <property type="match status" value="1"/>
</dbReference>
<evidence type="ECO:0000256" key="1">
    <source>
        <dbReference type="ARBA" id="ARBA00001298"/>
    </source>
</evidence>
<dbReference type="Pfam" id="PF00908">
    <property type="entry name" value="dTDP_sugar_isom"/>
    <property type="match status" value="1"/>
</dbReference>
<comment type="subunit">
    <text evidence="7">Homodimer.</text>
</comment>
<evidence type="ECO:0000256" key="2">
    <source>
        <dbReference type="ARBA" id="ARBA00001997"/>
    </source>
</evidence>
<keyword evidence="7 8" id="KW-0413">Isomerase</keyword>
<evidence type="ECO:0000256" key="3">
    <source>
        <dbReference type="ARBA" id="ARBA00012098"/>
    </source>
</evidence>
<dbReference type="PANTHER" id="PTHR21047">
    <property type="entry name" value="DTDP-6-DEOXY-D-GLUCOSE-3,5 EPIMERASE"/>
    <property type="match status" value="1"/>
</dbReference>
<dbReference type="InterPro" id="IPR011051">
    <property type="entry name" value="RmlC_Cupin_sf"/>
</dbReference>
<dbReference type="EMBL" id="JAJNAG010000002">
    <property type="protein sequence ID" value="MCD1124783.1"/>
    <property type="molecule type" value="Genomic_DNA"/>
</dbReference>
<evidence type="ECO:0000256" key="4">
    <source>
        <dbReference type="ARBA" id="ARBA00019595"/>
    </source>
</evidence>
<keyword evidence="9" id="KW-1185">Reference proteome</keyword>
<feature type="active site" description="Proton donor" evidence="5">
    <location>
        <position position="130"/>
    </location>
</feature>
<evidence type="ECO:0000256" key="7">
    <source>
        <dbReference type="RuleBase" id="RU364069"/>
    </source>
</evidence>
<proteinExistence type="inferred from homology"/>
<evidence type="ECO:0000256" key="5">
    <source>
        <dbReference type="PIRSR" id="PIRSR600888-1"/>
    </source>
</evidence>
<dbReference type="SUPFAM" id="SSF51182">
    <property type="entry name" value="RmlC-like cupins"/>
    <property type="match status" value="1"/>
</dbReference>
<dbReference type="InterPro" id="IPR000888">
    <property type="entry name" value="RmlC-like"/>
</dbReference>
<name>A0A9X1MUJ8_9GAMM</name>
<dbReference type="RefSeq" id="WP_230607793.1">
    <property type="nucleotide sequence ID" value="NZ_JAJNAG010000002.1"/>
</dbReference>
<comment type="pathway">
    <text evidence="7">Carbohydrate biosynthesis; dTDP-L-rhamnose biosynthesis.</text>
</comment>
<accession>A0A9X1MUJ8</accession>
<dbReference type="GO" id="GO:0019305">
    <property type="term" value="P:dTDP-rhamnose biosynthetic process"/>
    <property type="evidence" value="ECO:0007669"/>
    <property type="project" value="UniProtKB-UniRule"/>
</dbReference>
<gene>
    <name evidence="8" type="primary">rfbC</name>
    <name evidence="8" type="ORF">LPW36_01830</name>
</gene>
<dbReference type="Gene3D" id="2.60.120.10">
    <property type="entry name" value="Jelly Rolls"/>
    <property type="match status" value="1"/>
</dbReference>
<dbReference type="InterPro" id="IPR014710">
    <property type="entry name" value="RmlC-like_jellyroll"/>
</dbReference>